<reference evidence="1" key="1">
    <citation type="submission" date="2023-07" db="EMBL/GenBank/DDBJ databases">
        <title>draft genome sequence of fig (Ficus carica).</title>
        <authorList>
            <person name="Takahashi T."/>
            <person name="Nishimura K."/>
        </authorList>
    </citation>
    <scope>NUCLEOTIDE SEQUENCE</scope>
</reference>
<dbReference type="EMBL" id="BTGU01000055">
    <property type="protein sequence ID" value="GMN55164.1"/>
    <property type="molecule type" value="Genomic_DNA"/>
</dbReference>
<name>A0AA88DKC3_FICCA</name>
<comment type="caution">
    <text evidence="1">The sequence shown here is derived from an EMBL/GenBank/DDBJ whole genome shotgun (WGS) entry which is preliminary data.</text>
</comment>
<organism evidence="1 2">
    <name type="scientific">Ficus carica</name>
    <name type="common">Common fig</name>
    <dbReference type="NCBI Taxonomy" id="3494"/>
    <lineage>
        <taxon>Eukaryota</taxon>
        <taxon>Viridiplantae</taxon>
        <taxon>Streptophyta</taxon>
        <taxon>Embryophyta</taxon>
        <taxon>Tracheophyta</taxon>
        <taxon>Spermatophyta</taxon>
        <taxon>Magnoliopsida</taxon>
        <taxon>eudicotyledons</taxon>
        <taxon>Gunneridae</taxon>
        <taxon>Pentapetalae</taxon>
        <taxon>rosids</taxon>
        <taxon>fabids</taxon>
        <taxon>Rosales</taxon>
        <taxon>Moraceae</taxon>
        <taxon>Ficeae</taxon>
        <taxon>Ficus</taxon>
    </lineage>
</organism>
<dbReference type="Proteomes" id="UP001187192">
    <property type="component" value="Unassembled WGS sequence"/>
</dbReference>
<evidence type="ECO:0000313" key="1">
    <source>
        <dbReference type="EMBL" id="GMN55164.1"/>
    </source>
</evidence>
<protein>
    <submittedName>
        <fullName evidence="1">Uncharacterized protein</fullName>
    </submittedName>
</protein>
<sequence>MASTKKMTSQHLPKEPQPNCSELGEYCDLANLCCGTLKCDRNRGESPIARELVRTSDALELASPAFPIAVGAPHAIGQFGRIHVKLAPPCRKRSIWAKMGNWYHFRV</sequence>
<gene>
    <name evidence="1" type="ORF">TIFTF001_024279</name>
</gene>
<keyword evidence="2" id="KW-1185">Reference proteome</keyword>
<accession>A0AA88DKC3</accession>
<proteinExistence type="predicted"/>
<dbReference type="AlphaFoldDB" id="A0AA88DKC3"/>
<evidence type="ECO:0000313" key="2">
    <source>
        <dbReference type="Proteomes" id="UP001187192"/>
    </source>
</evidence>